<name>A0A6J6F5Z9_9ZZZZ</name>
<dbReference type="EMBL" id="CAEZTX010000026">
    <property type="protein sequence ID" value="CAB4580268.1"/>
    <property type="molecule type" value="Genomic_DNA"/>
</dbReference>
<feature type="transmembrane region" description="Helical" evidence="5">
    <location>
        <begin position="156"/>
        <end position="175"/>
    </location>
</feature>
<evidence type="ECO:0000256" key="5">
    <source>
        <dbReference type="SAM" id="Phobius"/>
    </source>
</evidence>
<feature type="transmembrane region" description="Helical" evidence="5">
    <location>
        <begin position="73"/>
        <end position="97"/>
    </location>
</feature>
<protein>
    <submittedName>
        <fullName evidence="6">Unannotated protein</fullName>
    </submittedName>
</protein>
<feature type="transmembrane region" description="Helical" evidence="5">
    <location>
        <begin position="103"/>
        <end position="125"/>
    </location>
</feature>
<evidence type="ECO:0000256" key="4">
    <source>
        <dbReference type="ARBA" id="ARBA00023136"/>
    </source>
</evidence>
<dbReference type="InterPro" id="IPR044878">
    <property type="entry name" value="UbiA_sf"/>
</dbReference>
<keyword evidence="3 5" id="KW-1133">Transmembrane helix</keyword>
<dbReference type="InterPro" id="IPR000537">
    <property type="entry name" value="UbiA_prenyltransferase"/>
</dbReference>
<dbReference type="GO" id="GO:0016765">
    <property type="term" value="F:transferase activity, transferring alkyl or aryl (other than methyl) groups"/>
    <property type="evidence" value="ECO:0007669"/>
    <property type="project" value="InterPro"/>
</dbReference>
<keyword evidence="2 5" id="KW-0812">Transmembrane</keyword>
<keyword evidence="4 5" id="KW-0472">Membrane</keyword>
<sequence>MKTRIVGLAKASHFGPSLIVTTLSYLFAELYWATGPALLIALSFFSGQLIVGWSNDLIDYADDLSHQRMNKPLVAGLITRTFLQSWLAVMIPFALVINLFGPLGFVGGGLSIFAILWALGYNFYFKFNIFSPLPYAVAFAILPSCMAYSQDKTPPTSMWLGGALFGMAAHFLNVLKDMDQDHASGIKGLPQRCGKTGSIIAAAILIALGVTLLLLSDLTQR</sequence>
<organism evidence="6">
    <name type="scientific">freshwater metagenome</name>
    <dbReference type="NCBI Taxonomy" id="449393"/>
    <lineage>
        <taxon>unclassified sequences</taxon>
        <taxon>metagenomes</taxon>
        <taxon>ecological metagenomes</taxon>
    </lineage>
</organism>
<evidence type="ECO:0000313" key="6">
    <source>
        <dbReference type="EMBL" id="CAB4580268.1"/>
    </source>
</evidence>
<comment type="subcellular location">
    <subcellularLocation>
        <location evidence="1">Membrane</location>
        <topology evidence="1">Multi-pass membrane protein</topology>
    </subcellularLocation>
</comment>
<evidence type="ECO:0000256" key="1">
    <source>
        <dbReference type="ARBA" id="ARBA00004141"/>
    </source>
</evidence>
<accession>A0A6J6F5Z9</accession>
<proteinExistence type="predicted"/>
<dbReference type="GO" id="GO:0016020">
    <property type="term" value="C:membrane"/>
    <property type="evidence" value="ECO:0007669"/>
    <property type="project" value="UniProtKB-SubCell"/>
</dbReference>
<feature type="transmembrane region" description="Helical" evidence="5">
    <location>
        <begin position="196"/>
        <end position="215"/>
    </location>
</feature>
<evidence type="ECO:0000256" key="3">
    <source>
        <dbReference type="ARBA" id="ARBA00022989"/>
    </source>
</evidence>
<dbReference type="Gene3D" id="1.10.357.140">
    <property type="entry name" value="UbiA prenyltransferase"/>
    <property type="match status" value="1"/>
</dbReference>
<reference evidence="6" key="1">
    <citation type="submission" date="2020-05" db="EMBL/GenBank/DDBJ databases">
        <authorList>
            <person name="Chiriac C."/>
            <person name="Salcher M."/>
            <person name="Ghai R."/>
            <person name="Kavagutti S V."/>
        </authorList>
    </citation>
    <scope>NUCLEOTIDE SEQUENCE</scope>
</reference>
<feature type="transmembrane region" description="Helical" evidence="5">
    <location>
        <begin position="30"/>
        <end position="53"/>
    </location>
</feature>
<evidence type="ECO:0000256" key="2">
    <source>
        <dbReference type="ARBA" id="ARBA00022692"/>
    </source>
</evidence>
<dbReference type="Pfam" id="PF01040">
    <property type="entry name" value="UbiA"/>
    <property type="match status" value="1"/>
</dbReference>
<dbReference type="AlphaFoldDB" id="A0A6J6F5Z9"/>
<feature type="transmembrane region" description="Helical" evidence="5">
    <location>
        <begin position="132"/>
        <end position="150"/>
    </location>
</feature>
<gene>
    <name evidence="6" type="ORF">UFOPK1755_00458</name>
</gene>